<dbReference type="EMBL" id="JACSNR010000009">
    <property type="protein sequence ID" value="MBM6923960.1"/>
    <property type="molecule type" value="Genomic_DNA"/>
</dbReference>
<keyword evidence="2" id="KW-1185">Reference proteome</keyword>
<dbReference type="PIRSF" id="PIRSF001439">
    <property type="entry name" value="CryM"/>
    <property type="match status" value="1"/>
</dbReference>
<dbReference type="PANTHER" id="PTHR13812:SF19">
    <property type="entry name" value="KETIMINE REDUCTASE MU-CRYSTALLIN"/>
    <property type="match status" value="1"/>
</dbReference>
<reference evidence="1 2" key="1">
    <citation type="journal article" date="2021" name="Sci. Rep.">
        <title>The distribution of antibiotic resistance genes in chicken gut microbiota commensals.</title>
        <authorList>
            <person name="Juricova H."/>
            <person name="Matiasovicova J."/>
            <person name="Kubasova T."/>
            <person name="Cejkova D."/>
            <person name="Rychlik I."/>
        </authorList>
    </citation>
    <scope>NUCLEOTIDE SEQUENCE [LARGE SCALE GENOMIC DNA]</scope>
    <source>
        <strain evidence="1 2">An564</strain>
    </source>
</reference>
<organism evidence="1 2">
    <name type="scientific">Hydrogenoanaerobacterium saccharovorans</name>
    <dbReference type="NCBI Taxonomy" id="474960"/>
    <lineage>
        <taxon>Bacteria</taxon>
        <taxon>Bacillati</taxon>
        <taxon>Bacillota</taxon>
        <taxon>Clostridia</taxon>
        <taxon>Eubacteriales</taxon>
        <taxon>Oscillospiraceae</taxon>
        <taxon>Hydrogenoanaerobacterium</taxon>
    </lineage>
</organism>
<dbReference type="Gene3D" id="3.30.1780.10">
    <property type="entry name" value="ornithine cyclodeaminase, domain 1"/>
    <property type="match status" value="1"/>
</dbReference>
<dbReference type="RefSeq" id="WP_204721565.1">
    <property type="nucleotide sequence ID" value="NZ_JACSNR010000009.1"/>
</dbReference>
<dbReference type="Proteomes" id="UP000724149">
    <property type="component" value="Unassembled WGS sequence"/>
</dbReference>
<dbReference type="PANTHER" id="PTHR13812">
    <property type="entry name" value="KETIMINE REDUCTASE MU-CRYSTALLIN"/>
    <property type="match status" value="1"/>
</dbReference>
<dbReference type="SUPFAM" id="SSF51735">
    <property type="entry name" value="NAD(P)-binding Rossmann-fold domains"/>
    <property type="match status" value="1"/>
</dbReference>
<dbReference type="InterPro" id="IPR003462">
    <property type="entry name" value="ODC_Mu_crystall"/>
</dbReference>
<evidence type="ECO:0000313" key="1">
    <source>
        <dbReference type="EMBL" id="MBM6923960.1"/>
    </source>
</evidence>
<comment type="caution">
    <text evidence="1">The sequence shown here is derived from an EMBL/GenBank/DDBJ whole genome shotgun (WGS) entry which is preliminary data.</text>
</comment>
<dbReference type="InterPro" id="IPR023401">
    <property type="entry name" value="ODC_N"/>
</dbReference>
<dbReference type="Gene3D" id="3.40.50.720">
    <property type="entry name" value="NAD(P)-binding Rossmann-like Domain"/>
    <property type="match status" value="1"/>
</dbReference>
<evidence type="ECO:0000313" key="2">
    <source>
        <dbReference type="Proteomes" id="UP000724149"/>
    </source>
</evidence>
<name>A0ABS2GR38_9FIRM</name>
<dbReference type="InterPro" id="IPR036291">
    <property type="entry name" value="NAD(P)-bd_dom_sf"/>
</dbReference>
<dbReference type="Pfam" id="PF02423">
    <property type="entry name" value="OCD_Mu_crystall"/>
    <property type="match status" value="1"/>
</dbReference>
<accession>A0ABS2GR38</accession>
<proteinExistence type="predicted"/>
<gene>
    <name evidence="1" type="ORF">H9X81_09710</name>
</gene>
<sequence length="314" mass="33768">MKIIEREEILRRLTPAWCIGLMRDCLSQLEEGRAVQYLRTVTPLPSGDIMGYMPAAVSGAFGAKVITVFHHNSEKGLPSHQGSVLLFDGETGTLQAMLDGGAITEIRTGAASAVATDLLARPDAEVLALIGSGAQARSHLLAIREIRKLREVRVWSPSLESDTRFAREMGELTGLPVRICASAKEAAEGADILCTLTPSKTPVLEREWLKPGAHVNAVGACSADARELTGELVRDSVFYCDSVESVMAESGDFLIPLREGFFGEEHLRGTLGELLLGRKPGRTSPEEITVYESLGLAVEDIACAEALCRPAAKL</sequence>
<protein>
    <submittedName>
        <fullName evidence="1">Ornithine cyclodeaminase family protein</fullName>
    </submittedName>
</protein>